<dbReference type="Gene3D" id="1.10.10.60">
    <property type="entry name" value="Homeodomain-like"/>
    <property type="match status" value="1"/>
</dbReference>
<keyword evidence="2" id="KW-0963">Cytoplasm</keyword>
<dbReference type="Pfam" id="PF13424">
    <property type="entry name" value="TPR_12"/>
    <property type="match status" value="1"/>
</dbReference>
<comment type="subcellular location">
    <subcellularLocation>
        <location evidence="1">Cytoplasm</location>
    </subcellularLocation>
</comment>
<dbReference type="InterPro" id="IPR011990">
    <property type="entry name" value="TPR-like_helical_dom_sf"/>
</dbReference>
<dbReference type="PANTHER" id="PTHR46630">
    <property type="entry name" value="TETRATRICOPEPTIDE REPEAT PROTEIN 29"/>
    <property type="match status" value="1"/>
</dbReference>
<evidence type="ECO:0000256" key="5">
    <source>
        <dbReference type="ARBA" id="ARBA00023015"/>
    </source>
</evidence>
<keyword evidence="6" id="KW-0804">Transcription</keyword>
<keyword evidence="5" id="KW-0805">Transcription regulation</keyword>
<dbReference type="KEGG" id="kan:IMCC3317_31880"/>
<organism evidence="10 11">
    <name type="scientific">Kordia antarctica</name>
    <dbReference type="NCBI Taxonomy" id="1218801"/>
    <lineage>
        <taxon>Bacteria</taxon>
        <taxon>Pseudomonadati</taxon>
        <taxon>Bacteroidota</taxon>
        <taxon>Flavobacteriia</taxon>
        <taxon>Flavobacteriales</taxon>
        <taxon>Flavobacteriaceae</taxon>
        <taxon>Kordia</taxon>
    </lineage>
</organism>
<dbReference type="SMART" id="SM00028">
    <property type="entry name" value="TPR"/>
    <property type="match status" value="6"/>
</dbReference>
<dbReference type="InterPro" id="IPR019734">
    <property type="entry name" value="TPR_rpt"/>
</dbReference>
<protein>
    <recommendedName>
        <fullName evidence="9">HTH araC/xylS-type domain-containing protein</fullName>
    </recommendedName>
</protein>
<gene>
    <name evidence="10" type="ORF">IMCC3317_31880</name>
</gene>
<comment type="similarity">
    <text evidence="7">Belongs to the Rap family.</text>
</comment>
<evidence type="ECO:0000313" key="10">
    <source>
        <dbReference type="EMBL" id="QHI37805.1"/>
    </source>
</evidence>
<dbReference type="EMBL" id="CP019288">
    <property type="protein sequence ID" value="QHI37805.1"/>
    <property type="molecule type" value="Genomic_DNA"/>
</dbReference>
<keyword evidence="3" id="KW-0677">Repeat</keyword>
<feature type="transmembrane region" description="Helical" evidence="8">
    <location>
        <begin position="34"/>
        <end position="54"/>
    </location>
</feature>
<dbReference type="PANTHER" id="PTHR46630:SF1">
    <property type="entry name" value="TETRATRICOPEPTIDE REPEAT PROTEIN 29"/>
    <property type="match status" value="1"/>
</dbReference>
<proteinExistence type="inferred from homology"/>
<dbReference type="AlphaFoldDB" id="A0A7L4ZMI4"/>
<dbReference type="GO" id="GO:0043565">
    <property type="term" value="F:sequence-specific DNA binding"/>
    <property type="evidence" value="ECO:0007669"/>
    <property type="project" value="InterPro"/>
</dbReference>
<name>A0A7L4ZMI4_9FLAO</name>
<keyword evidence="11" id="KW-1185">Reference proteome</keyword>
<dbReference type="Proteomes" id="UP000464657">
    <property type="component" value="Chromosome"/>
</dbReference>
<evidence type="ECO:0000256" key="6">
    <source>
        <dbReference type="ARBA" id="ARBA00023163"/>
    </source>
</evidence>
<keyword evidence="4" id="KW-0802">TPR repeat</keyword>
<dbReference type="SUPFAM" id="SSF46689">
    <property type="entry name" value="Homeodomain-like"/>
    <property type="match status" value="1"/>
</dbReference>
<dbReference type="SMART" id="SM00342">
    <property type="entry name" value="HTH_ARAC"/>
    <property type="match status" value="1"/>
</dbReference>
<dbReference type="Pfam" id="PF12833">
    <property type="entry name" value="HTH_18"/>
    <property type="match status" value="1"/>
</dbReference>
<dbReference type="GO" id="GO:0005737">
    <property type="term" value="C:cytoplasm"/>
    <property type="evidence" value="ECO:0007669"/>
    <property type="project" value="UniProtKB-SubCell"/>
</dbReference>
<evidence type="ECO:0000256" key="3">
    <source>
        <dbReference type="ARBA" id="ARBA00022737"/>
    </source>
</evidence>
<reference evidence="10 11" key="1">
    <citation type="journal article" date="2013" name="Int. J. Syst. Evol. Microbiol.">
        <title>Kordia antarctica sp. nov., isolated from Antarctic seawater.</title>
        <authorList>
            <person name="Baek K."/>
            <person name="Choi A."/>
            <person name="Kang I."/>
            <person name="Lee K."/>
            <person name="Cho J.C."/>
        </authorList>
    </citation>
    <scope>NUCLEOTIDE SEQUENCE [LARGE SCALE GENOMIC DNA]</scope>
    <source>
        <strain evidence="10 11">IMCC3317</strain>
    </source>
</reference>
<dbReference type="GO" id="GO:0003700">
    <property type="term" value="F:DNA-binding transcription factor activity"/>
    <property type="evidence" value="ECO:0007669"/>
    <property type="project" value="InterPro"/>
</dbReference>
<dbReference type="InterPro" id="IPR051476">
    <property type="entry name" value="Bac_ResReg_Asp_Phosphatase"/>
</dbReference>
<feature type="domain" description="HTH araC/xylS-type" evidence="9">
    <location>
        <begin position="492"/>
        <end position="596"/>
    </location>
</feature>
<sequence length="603" mass="69730">MRLFIVGIFFLHIKPLYLYRLIDTNIQTMHTKKPFFTAFHSIISVVLLLYSLSLNAQIDSLQGKSYEELEQLYKVERHNNPTLAKVYAEAIYQRSKKIKDEKKIAQSLYKKAMISYKLGIYDSAIYYTDASLTIGKQLSNDSLILQNYSLKGNIASTGGDYKTALDTYLLAKKVADKMGNLNDVLQISHNIGFIKKQTKDLVEAAAIFKENLSIIRKNNLKNLSRLEVASLAFLSDTYLRMKDYNSAETYTEEGLEIAKKSEYNDLYLYLNANKIIIQFQQQQYTKSIASSKSTIKSITDFGNDQSLTTPYLYIGKSYLKLKQYDSAIVYFKKFEDIINSTEVETPEIEEVYEFLAICYANIGEQQKSILYLNKYAALDKQNDSINMSINNNIHEKYDIVPLQEEIDSLDTKNQKQRKRATYLYIISAVLLVSLIGFFSWFKRKQHQNKIRFQQLLVTIEKLEQPKEKITPEVSSKETSNPVTDENALQILKALTIFEEKELYLRQDCTLGYVAKKAKTNTTYLSNVINTYKEKPFKSYLSELRINAALVKLKNDEKLRSYTIKAIAEEFGFKRSETFSRAFKAQTNVYPSYYIKSLQNQNDN</sequence>
<accession>A0A7L4ZMI4</accession>
<evidence type="ECO:0000256" key="1">
    <source>
        <dbReference type="ARBA" id="ARBA00004496"/>
    </source>
</evidence>
<keyword evidence="8" id="KW-0472">Membrane</keyword>
<dbReference type="InterPro" id="IPR009057">
    <property type="entry name" value="Homeodomain-like_sf"/>
</dbReference>
<dbReference type="Pfam" id="PF13181">
    <property type="entry name" value="TPR_8"/>
    <property type="match status" value="1"/>
</dbReference>
<evidence type="ECO:0000256" key="8">
    <source>
        <dbReference type="SAM" id="Phobius"/>
    </source>
</evidence>
<keyword evidence="8" id="KW-0812">Transmembrane</keyword>
<dbReference type="Gene3D" id="1.25.40.10">
    <property type="entry name" value="Tetratricopeptide repeat domain"/>
    <property type="match status" value="2"/>
</dbReference>
<dbReference type="InterPro" id="IPR018060">
    <property type="entry name" value="HTH_AraC"/>
</dbReference>
<evidence type="ECO:0000256" key="7">
    <source>
        <dbReference type="ARBA" id="ARBA00038253"/>
    </source>
</evidence>
<evidence type="ECO:0000313" key="11">
    <source>
        <dbReference type="Proteomes" id="UP000464657"/>
    </source>
</evidence>
<evidence type="ECO:0000256" key="2">
    <source>
        <dbReference type="ARBA" id="ARBA00022490"/>
    </source>
</evidence>
<feature type="transmembrane region" description="Helical" evidence="8">
    <location>
        <begin position="422"/>
        <end position="441"/>
    </location>
</feature>
<dbReference type="SUPFAM" id="SSF48452">
    <property type="entry name" value="TPR-like"/>
    <property type="match status" value="2"/>
</dbReference>
<evidence type="ECO:0000256" key="4">
    <source>
        <dbReference type="ARBA" id="ARBA00022803"/>
    </source>
</evidence>
<evidence type="ECO:0000259" key="9">
    <source>
        <dbReference type="PROSITE" id="PS01124"/>
    </source>
</evidence>
<dbReference type="PROSITE" id="PS01124">
    <property type="entry name" value="HTH_ARAC_FAMILY_2"/>
    <property type="match status" value="1"/>
</dbReference>
<keyword evidence="8" id="KW-1133">Transmembrane helix</keyword>